<evidence type="ECO:0000313" key="1">
    <source>
        <dbReference type="EMBL" id="CAL2106801.1"/>
    </source>
</evidence>
<accession>A0ABP1FAJ2</accession>
<gene>
    <name evidence="1" type="ORF">T190115A13A_20081</name>
</gene>
<proteinExistence type="predicted"/>
<keyword evidence="2" id="KW-1185">Reference proteome</keyword>
<evidence type="ECO:0008006" key="3">
    <source>
        <dbReference type="Google" id="ProtNLM"/>
    </source>
</evidence>
<dbReference type="RefSeq" id="WP_348738535.1">
    <property type="nucleotide sequence ID" value="NZ_CAXJRC010000022.1"/>
</dbReference>
<dbReference type="PROSITE" id="PS51257">
    <property type="entry name" value="PROKAR_LIPOPROTEIN"/>
    <property type="match status" value="1"/>
</dbReference>
<comment type="caution">
    <text evidence="1">The sequence shown here is derived from an EMBL/GenBank/DDBJ whole genome shotgun (WGS) entry which is preliminary data.</text>
</comment>
<evidence type="ECO:0000313" key="2">
    <source>
        <dbReference type="Proteomes" id="UP001497602"/>
    </source>
</evidence>
<name>A0ABP1FAJ2_9FLAO</name>
<dbReference type="EMBL" id="CAXJRC010000022">
    <property type="protein sequence ID" value="CAL2106801.1"/>
    <property type="molecule type" value="Genomic_DNA"/>
</dbReference>
<protein>
    <recommendedName>
        <fullName evidence="3">Lipoprotein</fullName>
    </recommendedName>
</protein>
<reference evidence="1 2" key="1">
    <citation type="submission" date="2024-05" db="EMBL/GenBank/DDBJ databases">
        <authorList>
            <person name="Duchaud E."/>
        </authorList>
    </citation>
    <scope>NUCLEOTIDE SEQUENCE [LARGE SCALE GENOMIC DNA]</scope>
    <source>
        <strain evidence="1">Ena-SAMPLE-TAB-13-05-2024-13:56:06:370-140305</strain>
    </source>
</reference>
<sequence>MSVRKLLGFLFLVGMLVSCGVLPQKNTYHATSKSVELGVVGNRKISVYKTDFDVTSIPVYKNLIKVTTVEKSFTKSIYKNYLEATKEKKGIHKVNYIDSLEVKPTYIDLILEDKVAVIKALNQEENESVFKYVKNIPEAKLVSALRMVSTPEVKKQLQQADAIYVKTNNQKNQKVYLFNKEKQIGVLDISKTTIFGYQVSSFCWEITEREKIKLATLLNEGENCTSNTKRNPKKLEKELIDRRLKF</sequence>
<dbReference type="Proteomes" id="UP001497602">
    <property type="component" value="Unassembled WGS sequence"/>
</dbReference>
<organism evidence="1 2">
    <name type="scientific">Tenacibaculum vairaonense</name>
    <dbReference type="NCBI Taxonomy" id="3137860"/>
    <lineage>
        <taxon>Bacteria</taxon>
        <taxon>Pseudomonadati</taxon>
        <taxon>Bacteroidota</taxon>
        <taxon>Flavobacteriia</taxon>
        <taxon>Flavobacteriales</taxon>
        <taxon>Flavobacteriaceae</taxon>
        <taxon>Tenacibaculum</taxon>
    </lineage>
</organism>